<evidence type="ECO:0000256" key="7">
    <source>
        <dbReference type="SAM" id="Phobius"/>
    </source>
</evidence>
<dbReference type="SUPFAM" id="SSF48317">
    <property type="entry name" value="Acid phosphatase/Vanadium-dependent haloperoxidase"/>
    <property type="match status" value="1"/>
</dbReference>
<dbReference type="GO" id="GO:0005886">
    <property type="term" value="C:plasma membrane"/>
    <property type="evidence" value="ECO:0007669"/>
    <property type="project" value="UniProtKB-SubCell"/>
</dbReference>
<feature type="transmembrane region" description="Helical" evidence="7">
    <location>
        <begin position="32"/>
        <end position="49"/>
    </location>
</feature>
<feature type="domain" description="Phosphatidic acid phosphatase type 2/haloperoxidase" evidence="8">
    <location>
        <begin position="54"/>
        <end position="165"/>
    </location>
</feature>
<keyword evidence="2" id="KW-1003">Cell membrane</keyword>
<accession>A0A1G2I7T5</accession>
<evidence type="ECO:0000256" key="4">
    <source>
        <dbReference type="ARBA" id="ARBA00022801"/>
    </source>
</evidence>
<reference evidence="9 10" key="1">
    <citation type="journal article" date="2016" name="Nat. Commun.">
        <title>Thousands of microbial genomes shed light on interconnected biogeochemical processes in an aquifer system.</title>
        <authorList>
            <person name="Anantharaman K."/>
            <person name="Brown C.T."/>
            <person name="Hug L.A."/>
            <person name="Sharon I."/>
            <person name="Castelle C.J."/>
            <person name="Probst A.J."/>
            <person name="Thomas B.C."/>
            <person name="Singh A."/>
            <person name="Wilkins M.J."/>
            <person name="Karaoz U."/>
            <person name="Brodie E.L."/>
            <person name="Williams K.H."/>
            <person name="Hubbard S.S."/>
            <person name="Banfield J.F."/>
        </authorList>
    </citation>
    <scope>NUCLEOTIDE SEQUENCE [LARGE SCALE GENOMIC DNA]</scope>
</reference>
<dbReference type="Proteomes" id="UP000179214">
    <property type="component" value="Unassembled WGS sequence"/>
</dbReference>
<evidence type="ECO:0000256" key="5">
    <source>
        <dbReference type="ARBA" id="ARBA00022989"/>
    </source>
</evidence>
<comment type="caution">
    <text evidence="9">The sequence shown here is derived from an EMBL/GenBank/DDBJ whole genome shotgun (WGS) entry which is preliminary data.</text>
</comment>
<proteinExistence type="predicted"/>
<dbReference type="PANTHER" id="PTHR14969">
    <property type="entry name" value="SPHINGOSINE-1-PHOSPHATE PHOSPHOHYDROLASE"/>
    <property type="match status" value="1"/>
</dbReference>
<dbReference type="InterPro" id="IPR000326">
    <property type="entry name" value="PAP2/HPO"/>
</dbReference>
<feature type="transmembrane region" description="Helical" evidence="7">
    <location>
        <begin position="126"/>
        <end position="144"/>
    </location>
</feature>
<protein>
    <recommendedName>
        <fullName evidence="8">Phosphatidic acid phosphatase type 2/haloperoxidase domain-containing protein</fullName>
    </recommendedName>
</protein>
<evidence type="ECO:0000256" key="2">
    <source>
        <dbReference type="ARBA" id="ARBA00022475"/>
    </source>
</evidence>
<dbReference type="InterPro" id="IPR036938">
    <property type="entry name" value="PAP2/HPO_sf"/>
</dbReference>
<dbReference type="PANTHER" id="PTHR14969:SF62">
    <property type="entry name" value="DECAPRENYLPHOSPHORYL-5-PHOSPHORIBOSE PHOSPHATASE RV3807C-RELATED"/>
    <property type="match status" value="1"/>
</dbReference>
<keyword evidence="3 7" id="KW-0812">Transmembrane</keyword>
<comment type="subcellular location">
    <subcellularLocation>
        <location evidence="1">Cell membrane</location>
        <topology evidence="1">Multi-pass membrane protein</topology>
    </subcellularLocation>
</comment>
<gene>
    <name evidence="9" type="ORF">A3F47_00265</name>
</gene>
<keyword evidence="4" id="KW-0378">Hydrolase</keyword>
<sequence>MYALDLFLFNAINGFAGHWLTLDFIGIFFAKYFEYVLLFCLLLFLLKDFKKYWRMVAQALVVAVFVRFVMVEIIRKAYFRPRPFVFNDVHLLIPYSANEPSFPSSHASFYFALSTIIYSYNKKVGILFYIGSALICLGRVFVGIHWPSDIFTGAILGIIMGFVLTKLFNWVNFSQKAAA</sequence>
<dbReference type="GO" id="GO:0016787">
    <property type="term" value="F:hydrolase activity"/>
    <property type="evidence" value="ECO:0007669"/>
    <property type="project" value="UniProtKB-KW"/>
</dbReference>
<name>A0A1G2I7T5_9BACT</name>
<evidence type="ECO:0000313" key="9">
    <source>
        <dbReference type="EMBL" id="OGZ70677.1"/>
    </source>
</evidence>
<evidence type="ECO:0000313" key="10">
    <source>
        <dbReference type="Proteomes" id="UP000179214"/>
    </source>
</evidence>
<dbReference type="Gene3D" id="1.20.144.10">
    <property type="entry name" value="Phosphatidic acid phosphatase type 2/haloperoxidase"/>
    <property type="match status" value="1"/>
</dbReference>
<feature type="transmembrane region" description="Helical" evidence="7">
    <location>
        <begin position="150"/>
        <end position="171"/>
    </location>
</feature>
<organism evidence="9 10">
    <name type="scientific">Candidatus Staskawiczbacteria bacterium RIFCSPHIGHO2_12_FULL_38_11</name>
    <dbReference type="NCBI Taxonomy" id="1802209"/>
    <lineage>
        <taxon>Bacteria</taxon>
        <taxon>Candidatus Staskawicziibacteriota</taxon>
    </lineage>
</organism>
<evidence type="ECO:0000259" key="8">
    <source>
        <dbReference type="SMART" id="SM00014"/>
    </source>
</evidence>
<dbReference type="SMART" id="SM00014">
    <property type="entry name" value="acidPPc"/>
    <property type="match status" value="1"/>
</dbReference>
<evidence type="ECO:0000256" key="3">
    <source>
        <dbReference type="ARBA" id="ARBA00022692"/>
    </source>
</evidence>
<keyword evidence="5 7" id="KW-1133">Transmembrane helix</keyword>
<dbReference type="Pfam" id="PF01569">
    <property type="entry name" value="PAP2"/>
    <property type="match status" value="1"/>
</dbReference>
<evidence type="ECO:0000256" key="6">
    <source>
        <dbReference type="ARBA" id="ARBA00023136"/>
    </source>
</evidence>
<dbReference type="AlphaFoldDB" id="A0A1G2I7T5"/>
<dbReference type="EMBL" id="MHOV01000005">
    <property type="protein sequence ID" value="OGZ70677.1"/>
    <property type="molecule type" value="Genomic_DNA"/>
</dbReference>
<evidence type="ECO:0000256" key="1">
    <source>
        <dbReference type="ARBA" id="ARBA00004651"/>
    </source>
</evidence>
<keyword evidence="6 7" id="KW-0472">Membrane</keyword>